<feature type="transmembrane region" description="Helical" evidence="6">
    <location>
        <begin position="319"/>
        <end position="345"/>
    </location>
</feature>
<dbReference type="EMBL" id="JABCKI010000119">
    <property type="protein sequence ID" value="KAG5652533.1"/>
    <property type="molecule type" value="Genomic_DNA"/>
</dbReference>
<evidence type="ECO:0000256" key="4">
    <source>
        <dbReference type="ARBA" id="ARBA00022989"/>
    </source>
</evidence>
<sequence>MTTTVTNEAEKDTLVTPLPKLQLFIIIFIQIAEPVTSTVIYPFVNNLVRTLGITNGDEKKTGYYVGLIESIFYAAEALTVLNWGRASDRIGRRPILLGGMLGLTMSMFGFGLSNSSGFLVPPRGLVNRFYSWSAYTLPAVVARKQKEDAVRGLAEADETSPTTRLLGSSASSISQDYGATAVGSPCSTGPSTPVLKDYATPPPPFRELLIARVLIPITNFAFLAFLDQSVLVLLPLIYSTPMALGGLGLSPSAIGSILGVWGVINGFVQVLCFAGFRRRVGHRTCYMMGIGGLGVCFALFPLFPVLLTWDGGVIGPWVWLGIVMQLTAYMFSYISYACMFMYIAASAPSRSALGATNGLAQLTVSSVRALAPTTASSLFSLSLELGAGKGSWFGGYLVYMVLCGISSVSLWWSCRLPKELGGKDKEPRRERSDDTLVY</sequence>
<dbReference type="PANTHER" id="PTHR23504:SF15">
    <property type="entry name" value="MAJOR FACILITATOR SUPERFAMILY (MFS) PROFILE DOMAIN-CONTAINING PROTEIN"/>
    <property type="match status" value="1"/>
</dbReference>
<accession>A0A9P7GQ20</accession>
<feature type="transmembrane region" description="Helical" evidence="6">
    <location>
        <begin position="95"/>
        <end position="113"/>
    </location>
</feature>
<evidence type="ECO:0000256" key="2">
    <source>
        <dbReference type="ARBA" id="ARBA00022448"/>
    </source>
</evidence>
<dbReference type="PANTHER" id="PTHR23504">
    <property type="entry name" value="MAJOR FACILITATOR SUPERFAMILY DOMAIN-CONTAINING PROTEIN 10"/>
    <property type="match status" value="1"/>
</dbReference>
<keyword evidence="2" id="KW-0813">Transport</keyword>
<dbReference type="InterPro" id="IPR036259">
    <property type="entry name" value="MFS_trans_sf"/>
</dbReference>
<proteinExistence type="predicted"/>
<feature type="transmembrane region" description="Helical" evidence="6">
    <location>
        <begin position="21"/>
        <end position="43"/>
    </location>
</feature>
<comment type="caution">
    <text evidence="7">The sequence shown here is derived from an EMBL/GenBank/DDBJ whole genome shotgun (WGS) entry which is preliminary data.</text>
</comment>
<evidence type="ECO:0000256" key="5">
    <source>
        <dbReference type="ARBA" id="ARBA00023136"/>
    </source>
</evidence>
<dbReference type="GO" id="GO:0016020">
    <property type="term" value="C:membrane"/>
    <property type="evidence" value="ECO:0007669"/>
    <property type="project" value="UniProtKB-SubCell"/>
</dbReference>
<keyword evidence="3 6" id="KW-0812">Transmembrane</keyword>
<dbReference type="Pfam" id="PF07690">
    <property type="entry name" value="MFS_1"/>
    <property type="match status" value="1"/>
</dbReference>
<organism evidence="7 8">
    <name type="scientific">Sphagnurus paluster</name>
    <dbReference type="NCBI Taxonomy" id="117069"/>
    <lineage>
        <taxon>Eukaryota</taxon>
        <taxon>Fungi</taxon>
        <taxon>Dikarya</taxon>
        <taxon>Basidiomycota</taxon>
        <taxon>Agaricomycotina</taxon>
        <taxon>Agaricomycetes</taxon>
        <taxon>Agaricomycetidae</taxon>
        <taxon>Agaricales</taxon>
        <taxon>Tricholomatineae</taxon>
        <taxon>Lyophyllaceae</taxon>
        <taxon>Sphagnurus</taxon>
    </lineage>
</organism>
<evidence type="ECO:0000256" key="1">
    <source>
        <dbReference type="ARBA" id="ARBA00004141"/>
    </source>
</evidence>
<dbReference type="Proteomes" id="UP000717328">
    <property type="component" value="Unassembled WGS sequence"/>
</dbReference>
<dbReference type="OrthoDB" id="419616at2759"/>
<feature type="transmembrane region" description="Helical" evidence="6">
    <location>
        <begin position="352"/>
        <end position="371"/>
    </location>
</feature>
<dbReference type="GO" id="GO:0022857">
    <property type="term" value="F:transmembrane transporter activity"/>
    <property type="evidence" value="ECO:0007669"/>
    <property type="project" value="InterPro"/>
</dbReference>
<dbReference type="Gene3D" id="1.20.1250.20">
    <property type="entry name" value="MFS general substrate transporter like domains"/>
    <property type="match status" value="2"/>
</dbReference>
<feature type="transmembrane region" description="Helical" evidence="6">
    <location>
        <begin position="253"/>
        <end position="274"/>
    </location>
</feature>
<evidence type="ECO:0000313" key="7">
    <source>
        <dbReference type="EMBL" id="KAG5652533.1"/>
    </source>
</evidence>
<evidence type="ECO:0000256" key="3">
    <source>
        <dbReference type="ARBA" id="ARBA00022692"/>
    </source>
</evidence>
<keyword evidence="4 6" id="KW-1133">Transmembrane helix</keyword>
<evidence type="ECO:0000256" key="6">
    <source>
        <dbReference type="SAM" id="Phobius"/>
    </source>
</evidence>
<reference evidence="7" key="2">
    <citation type="submission" date="2021-10" db="EMBL/GenBank/DDBJ databases">
        <title>Phylogenomics reveals ancestral predisposition of the termite-cultivated fungus Termitomyces towards a domesticated lifestyle.</title>
        <authorList>
            <person name="Auxier B."/>
            <person name="Grum-Grzhimaylo A."/>
            <person name="Cardenas M.E."/>
            <person name="Lodge J.D."/>
            <person name="Laessoe T."/>
            <person name="Pedersen O."/>
            <person name="Smith M.E."/>
            <person name="Kuyper T.W."/>
            <person name="Franco-Molano E.A."/>
            <person name="Baroni T.J."/>
            <person name="Aanen D.K."/>
        </authorList>
    </citation>
    <scope>NUCLEOTIDE SEQUENCE</scope>
    <source>
        <strain evidence="7">D49</strain>
    </source>
</reference>
<reference evidence="7" key="1">
    <citation type="submission" date="2021-02" db="EMBL/GenBank/DDBJ databases">
        <authorList>
            <person name="Nieuwenhuis M."/>
            <person name="Van De Peppel L.J.J."/>
        </authorList>
    </citation>
    <scope>NUCLEOTIDE SEQUENCE</scope>
    <source>
        <strain evidence="7">D49</strain>
    </source>
</reference>
<feature type="transmembrane region" description="Helical" evidence="6">
    <location>
        <begin position="391"/>
        <end position="413"/>
    </location>
</feature>
<name>A0A9P7GQ20_9AGAR</name>
<evidence type="ECO:0000313" key="8">
    <source>
        <dbReference type="Proteomes" id="UP000717328"/>
    </source>
</evidence>
<comment type="subcellular location">
    <subcellularLocation>
        <location evidence="1">Membrane</location>
        <topology evidence="1">Multi-pass membrane protein</topology>
    </subcellularLocation>
</comment>
<keyword evidence="8" id="KW-1185">Reference proteome</keyword>
<dbReference type="SUPFAM" id="SSF103473">
    <property type="entry name" value="MFS general substrate transporter"/>
    <property type="match status" value="1"/>
</dbReference>
<evidence type="ECO:0008006" key="9">
    <source>
        <dbReference type="Google" id="ProtNLM"/>
    </source>
</evidence>
<protein>
    <recommendedName>
        <fullName evidence="9">MFS general substrate transporter</fullName>
    </recommendedName>
</protein>
<gene>
    <name evidence="7" type="ORF">H0H81_004690</name>
</gene>
<keyword evidence="5 6" id="KW-0472">Membrane</keyword>
<dbReference type="InterPro" id="IPR011701">
    <property type="entry name" value="MFS"/>
</dbReference>
<feature type="transmembrane region" description="Helical" evidence="6">
    <location>
        <begin position="63"/>
        <end position="83"/>
    </location>
</feature>
<dbReference type="AlphaFoldDB" id="A0A9P7GQ20"/>
<feature type="transmembrane region" description="Helical" evidence="6">
    <location>
        <begin position="286"/>
        <end position="307"/>
    </location>
</feature>
<feature type="transmembrane region" description="Helical" evidence="6">
    <location>
        <begin position="213"/>
        <end position="238"/>
    </location>
</feature>